<dbReference type="AlphaFoldDB" id="A0A101UVB4"/>
<name>A0A101UVB4_9ACTN</name>
<evidence type="ECO:0000313" key="2">
    <source>
        <dbReference type="EMBL" id="KUO17456.1"/>
    </source>
</evidence>
<sequence length="85" mass="8873">MRGKSRATAAAAASSGVSATAKAGTGTHAREQASRCGDLIRAARTESGACPRRPRRIVGLGTDHIVDQAGVRLEPTRQEIRLHVA</sequence>
<comment type="caution">
    <text evidence="2">The sequence shown here is derived from an EMBL/GenBank/DDBJ whole genome shotgun (WGS) entry which is preliminary data.</text>
</comment>
<gene>
    <name evidence="2" type="ORF">AQJ91_30470</name>
</gene>
<dbReference type="Proteomes" id="UP000053260">
    <property type="component" value="Unassembled WGS sequence"/>
</dbReference>
<dbReference type="EMBL" id="LMXB01000075">
    <property type="protein sequence ID" value="KUO17456.1"/>
    <property type="molecule type" value="Genomic_DNA"/>
</dbReference>
<evidence type="ECO:0000256" key="1">
    <source>
        <dbReference type="SAM" id="MobiDB-lite"/>
    </source>
</evidence>
<feature type="region of interest" description="Disordered" evidence="1">
    <location>
        <begin position="1"/>
        <end position="35"/>
    </location>
</feature>
<evidence type="ECO:0000313" key="3">
    <source>
        <dbReference type="Proteomes" id="UP000053260"/>
    </source>
</evidence>
<reference evidence="2 3" key="1">
    <citation type="submission" date="2015-10" db="EMBL/GenBank/DDBJ databases">
        <title>Draft genome sequence of Streptomyces sp. RV15, isolated from a marine sponge.</title>
        <authorList>
            <person name="Ruckert C."/>
            <person name="Abdelmohsen U.R."/>
            <person name="Winkler A."/>
            <person name="Hentschel U."/>
            <person name="Kalinowski J."/>
            <person name="Kampfer P."/>
            <person name="Glaeser S."/>
        </authorList>
    </citation>
    <scope>NUCLEOTIDE SEQUENCE [LARGE SCALE GENOMIC DNA]</scope>
    <source>
        <strain evidence="2 3">RV15</strain>
    </source>
</reference>
<proteinExistence type="predicted"/>
<keyword evidence="3" id="KW-1185">Reference proteome</keyword>
<organism evidence="2 3">
    <name type="scientific">Streptomyces dysideae</name>
    <dbReference type="NCBI Taxonomy" id="909626"/>
    <lineage>
        <taxon>Bacteria</taxon>
        <taxon>Bacillati</taxon>
        <taxon>Actinomycetota</taxon>
        <taxon>Actinomycetes</taxon>
        <taxon>Kitasatosporales</taxon>
        <taxon>Streptomycetaceae</taxon>
        <taxon>Streptomyces</taxon>
    </lineage>
</organism>
<protein>
    <submittedName>
        <fullName evidence="2">Uncharacterized protein</fullName>
    </submittedName>
</protein>
<feature type="compositionally biased region" description="Low complexity" evidence="1">
    <location>
        <begin position="1"/>
        <end position="27"/>
    </location>
</feature>
<accession>A0A101UVB4</accession>